<proteinExistence type="predicted"/>
<dbReference type="RefSeq" id="XP_067689824.1">
    <property type="nucleotide sequence ID" value="XM_067833721.1"/>
</dbReference>
<dbReference type="KEGG" id="lenr:94169231"/>
<evidence type="ECO:0000313" key="4">
    <source>
        <dbReference type="Proteomes" id="UP000674179"/>
    </source>
</evidence>
<feature type="compositionally biased region" description="Low complexity" evidence="1">
    <location>
        <begin position="305"/>
        <end position="317"/>
    </location>
</feature>
<sequence>MATLKDGRFMFIHADRRNLLLERQVRAVAASPSSTATSPTATEKGGASAAPSPTSSLAYQLVYGGVVQAFALNAAQSRIAMVCPRGSEAAMSAAAGHLRDGGPNTVLRLFSFSRGEVGELIDELVTAEACNVVWVGHRHLALEVHRSCEGAGGEAAASSPSTYPSSAPTTTTILIEVSKTPERLKRVRHDHAAASPVSAPGSVLCDVHVGKQSLRFWDLQKGKVTRECALPNRRCRHGKTRMAAATCSDGPFVFVVNDDWTVHGFHVKRRTVRELKPMLSQFESQSANIVNNRRGNARVSAANSEGQEAAEVGAGEEPPAPPQPAKASVLARELARPRLFARAVSDTQVLLALQGSSTILQCACGSKGSHDDEWSVVAKMRLPRRLQASCEVVGLSTRGCLVRQYEVAEGDSKKCTAAAPSGAWTGALANAHKTAAYVVVPLDMKATGKAPVEVAAAPSTVSALYGSAGASESSAAAAKADAASDRNREAAATPELASEMSQMEKKRKRKTTSAASAAAAASPVSTCTSAHGTDSGKARRGDRGSAGGPLQRAVRRLLVHAGIGDKDQLLGAFARDAATDEADPAAVAATAPQVRRGEWYSTDVLMTAGGLVVGAALGALVMRRLSLL</sequence>
<feature type="region of interest" description="Disordered" evidence="1">
    <location>
        <begin position="479"/>
        <end position="549"/>
    </location>
</feature>
<protein>
    <submittedName>
        <fullName evidence="3">Uncharacterized protein</fullName>
    </submittedName>
</protein>
<organism evidence="3 4">
    <name type="scientific">Leishmania enriettii</name>
    <dbReference type="NCBI Taxonomy" id="5663"/>
    <lineage>
        <taxon>Eukaryota</taxon>
        <taxon>Discoba</taxon>
        <taxon>Euglenozoa</taxon>
        <taxon>Kinetoplastea</taxon>
        <taxon>Metakinetoplastina</taxon>
        <taxon>Trypanosomatida</taxon>
        <taxon>Trypanosomatidae</taxon>
        <taxon>Leishmaniinae</taxon>
        <taxon>Leishmania</taxon>
    </lineage>
</organism>
<keyword evidence="2" id="KW-0472">Membrane</keyword>
<gene>
    <name evidence="3" type="ORF">CUR178_01956</name>
</gene>
<feature type="region of interest" description="Disordered" evidence="1">
    <location>
        <begin position="293"/>
        <end position="327"/>
    </location>
</feature>
<evidence type="ECO:0000256" key="2">
    <source>
        <dbReference type="SAM" id="Phobius"/>
    </source>
</evidence>
<dbReference type="OrthoDB" id="273569at2759"/>
<evidence type="ECO:0000256" key="1">
    <source>
        <dbReference type="SAM" id="MobiDB-lite"/>
    </source>
</evidence>
<dbReference type="Proteomes" id="UP000674179">
    <property type="component" value="Chromosome 33"/>
</dbReference>
<feature type="compositionally biased region" description="Low complexity" evidence="1">
    <location>
        <begin position="512"/>
        <end position="530"/>
    </location>
</feature>
<reference evidence="3 4" key="1">
    <citation type="submission" date="2021-02" db="EMBL/GenBank/DDBJ databases">
        <title>Leishmania (Mundinia) enrietti genome sequencing and assembly.</title>
        <authorList>
            <person name="Almutairi H."/>
            <person name="Gatherer D."/>
        </authorList>
    </citation>
    <scope>NUCLEOTIDE SEQUENCE [LARGE SCALE GENOMIC DNA]</scope>
    <source>
        <strain evidence="3">CUR178</strain>
    </source>
</reference>
<dbReference type="AlphaFoldDB" id="A0A836G7Y0"/>
<dbReference type="EMBL" id="JAFHKP010000033">
    <property type="protein sequence ID" value="KAG5469816.1"/>
    <property type="molecule type" value="Genomic_DNA"/>
</dbReference>
<feature type="region of interest" description="Disordered" evidence="1">
    <location>
        <begin position="31"/>
        <end position="52"/>
    </location>
</feature>
<accession>A0A836G7Y0</accession>
<keyword evidence="2" id="KW-0812">Transmembrane</keyword>
<keyword evidence="4" id="KW-1185">Reference proteome</keyword>
<evidence type="ECO:0000313" key="3">
    <source>
        <dbReference type="EMBL" id="KAG5469816.1"/>
    </source>
</evidence>
<dbReference type="GeneID" id="94169231"/>
<feature type="transmembrane region" description="Helical" evidence="2">
    <location>
        <begin position="604"/>
        <end position="622"/>
    </location>
</feature>
<feature type="compositionally biased region" description="Basic and acidic residues" evidence="1">
    <location>
        <begin position="534"/>
        <end position="543"/>
    </location>
</feature>
<comment type="caution">
    <text evidence="3">The sequence shown here is derived from an EMBL/GenBank/DDBJ whole genome shotgun (WGS) entry which is preliminary data.</text>
</comment>
<keyword evidence="2" id="KW-1133">Transmembrane helix</keyword>
<name>A0A836G7Y0_LEIEN</name>